<feature type="transmembrane region" description="Helical" evidence="9">
    <location>
        <begin position="1079"/>
        <end position="1102"/>
    </location>
</feature>
<feature type="domain" description="Major facilitator superfamily (MFS) profile" evidence="11">
    <location>
        <begin position="668"/>
        <end position="1133"/>
    </location>
</feature>
<protein>
    <recommendedName>
        <fullName evidence="13">Major facilitator superfamily (MFS) profile domain-containing protein</fullName>
    </recommendedName>
</protein>
<dbReference type="PANTHER" id="PTHR23511:SF5">
    <property type="entry name" value="MAJOR FACILITATOR-TYPE TRANSPORTER HXNZ-RELATED"/>
    <property type="match status" value="1"/>
</dbReference>
<feature type="transmembrane region" description="Helical" evidence="9">
    <location>
        <begin position="991"/>
        <end position="1013"/>
    </location>
</feature>
<feature type="transmembrane region" description="Helical" evidence="9">
    <location>
        <begin position="838"/>
        <end position="856"/>
    </location>
</feature>
<evidence type="ECO:0000256" key="7">
    <source>
        <dbReference type="PROSITE-ProRule" id="PRU00176"/>
    </source>
</evidence>
<dbReference type="EMBL" id="LNRQ01000006">
    <property type="protein sequence ID" value="KZM92190.1"/>
    <property type="molecule type" value="Genomic_DNA"/>
</dbReference>
<evidence type="ECO:0000259" key="10">
    <source>
        <dbReference type="PROSITE" id="PS50102"/>
    </source>
</evidence>
<feature type="region of interest" description="Disordered" evidence="8">
    <location>
        <begin position="491"/>
        <end position="534"/>
    </location>
</feature>
<dbReference type="InterPro" id="IPR036259">
    <property type="entry name" value="MFS_trans_sf"/>
</dbReference>
<dbReference type="GO" id="GO:0016020">
    <property type="term" value="C:membrane"/>
    <property type="evidence" value="ECO:0007669"/>
    <property type="project" value="UniProtKB-SubCell"/>
</dbReference>
<evidence type="ECO:0000313" key="12">
    <source>
        <dbReference type="EMBL" id="KZM92190.1"/>
    </source>
</evidence>
<sequence length="1150" mass="125586">MEKVEEEKGAQGTRIYMGGLGKIVTEDDIRKTFSGLGRVDAVDIFRTKGRSFAYLDFVPSAEKSLPKLFSTVSLSLPIGPSPLYSLELHAYSGRAGSHRTGNYNGCMWKGGRLKLEKAKEHYLLRLKREWDDDAKLINSAPSRVDISDSKPSSEKPKKLQALEKPNIRIFFPKLSKMKSLPFGGSGKHKYSFQRIEVPPLPIHFCDCEEHCNSFHKEKGTTSDTETANGGIREEELSIMESVMKKLFERETDSKAVADRGKSTEERDSLPEVIDIPVDEVISDPPSDEENLIINIVAGGKESMLLSGNQAQKTRPDNKELKHGRSNTFKDRPVNSLHTSQKKNIESFSMKRKLPLAELSEGNERESLDTKKKKSLPVNSKGQEDQSTEPKARPPKSKNNIAWSQKSAWKDLIGKKGNTPFQFSSVVSSISSTKEEQPNSSSDKLSESFAKVKLPQSSDAAPTIASAKVEQPQSSRFVVGVIMEEQTRPRDLNVISYSSDSEKQNTLHGNPESETMQSKEKQGAEAPALASPNDVSITTARGVSWRQKSSWTQLVADANKNSFSISQVIPGLSFETQPSQPNLTDVAADTSNAEHQNLLKLNELENTGHGLEVKDRSVHVAPSNFDAISLSKSTVDSEKSKASTVLGKREATALKINNRLPLIRKPISIADFGETCSFVRSADSLKEWSKAKASMVNNHDGPMYTLDEALVAVGFGKFQSFVLIYAGLGSISEAMEINMGEGKSLTVLFWTGLLSVALVTSGAGLLSAFSPNYIILVILRFLVGVGLGGGPVYTSWFLEFVPVPNRGVWMVVFSTFWTVGTIIEASLGWLIMPRLGWRWLLALSSVPAFAALLFYGLTPESPKYLCINGQTTEALNIMRKVAAVNQKELPAGILIPESRNELDGEFDQRADSDSLAPSAKDIVFSNSGFSTVLILLSSKLRRTTLLLWVVFFGNAFSYYGIILLTSKLSSEKNHCNSSTMSLYKSKNQDDTLYIDVFVTSLAELPGIILSALIVDRIGRKLSMVSMFVLGCGFLMPLVVNQSGILTTGLLFGARMFIIGTFTISYIYAPEIYPTSVRATGVGIASSVGRVGGMISPLVAVKLVTDCHQAAAVLLFAGVILLSGLSVLLLPLETKGRKLSDTVTASAPTSSA</sequence>
<keyword evidence="2" id="KW-0813">Transport</keyword>
<keyword evidence="7" id="KW-0694">RNA-binding</keyword>
<dbReference type="PROSITE" id="PS50102">
    <property type="entry name" value="RRM"/>
    <property type="match status" value="1"/>
</dbReference>
<evidence type="ECO:0008006" key="13">
    <source>
        <dbReference type="Google" id="ProtNLM"/>
    </source>
</evidence>
<keyword evidence="4 9" id="KW-1133">Transmembrane helix</keyword>
<dbReference type="InterPro" id="IPR020846">
    <property type="entry name" value="MFS_dom"/>
</dbReference>
<dbReference type="PROSITE" id="PS50850">
    <property type="entry name" value="MFS"/>
    <property type="match status" value="1"/>
</dbReference>
<comment type="subcellular location">
    <subcellularLocation>
        <location evidence="1">Membrane</location>
        <topology evidence="1">Multi-pass membrane protein</topology>
    </subcellularLocation>
</comment>
<evidence type="ECO:0000256" key="2">
    <source>
        <dbReference type="ARBA" id="ARBA00022448"/>
    </source>
</evidence>
<feature type="transmembrane region" description="Helical" evidence="9">
    <location>
        <begin position="746"/>
        <end position="765"/>
    </location>
</feature>
<dbReference type="Gramene" id="KZM92190">
    <property type="protein sequence ID" value="KZM92190"/>
    <property type="gene ID" value="DCAR_020445"/>
</dbReference>
<dbReference type="PROSITE" id="PS00216">
    <property type="entry name" value="SUGAR_TRANSPORT_1"/>
    <property type="match status" value="1"/>
</dbReference>
<reference evidence="12" key="1">
    <citation type="journal article" date="2016" name="Nat. Genet.">
        <title>A high-quality carrot genome assembly provides new insights into carotenoid accumulation and asterid genome evolution.</title>
        <authorList>
            <person name="Iorizzo M."/>
            <person name="Ellison S."/>
            <person name="Senalik D."/>
            <person name="Zeng P."/>
            <person name="Satapoomin P."/>
            <person name="Huang J."/>
            <person name="Bowman M."/>
            <person name="Iovene M."/>
            <person name="Sanseverino W."/>
            <person name="Cavagnaro P."/>
            <person name="Yildiz M."/>
            <person name="Macko-Podgorni A."/>
            <person name="Moranska E."/>
            <person name="Grzebelus E."/>
            <person name="Grzebelus D."/>
            <person name="Ashrafi H."/>
            <person name="Zheng Z."/>
            <person name="Cheng S."/>
            <person name="Spooner D."/>
            <person name="Van Deynze A."/>
            <person name="Simon P."/>
        </authorList>
    </citation>
    <scope>NUCLEOTIDE SEQUENCE [LARGE SCALE GENOMIC DNA]</scope>
    <source>
        <tissue evidence="12">Leaf</tissue>
    </source>
</reference>
<keyword evidence="5 9" id="KW-0472">Membrane</keyword>
<dbReference type="InterPro" id="IPR005829">
    <property type="entry name" value="Sugar_transporter_CS"/>
</dbReference>
<dbReference type="SUPFAM" id="SSF103473">
    <property type="entry name" value="MFS general substrate transporter"/>
    <property type="match status" value="1"/>
</dbReference>
<dbReference type="InterPro" id="IPR035979">
    <property type="entry name" value="RBD_domain_sf"/>
</dbReference>
<organism evidence="12">
    <name type="scientific">Daucus carota subsp. sativus</name>
    <name type="common">Carrot</name>
    <dbReference type="NCBI Taxonomy" id="79200"/>
    <lineage>
        <taxon>Eukaryota</taxon>
        <taxon>Viridiplantae</taxon>
        <taxon>Streptophyta</taxon>
        <taxon>Embryophyta</taxon>
        <taxon>Tracheophyta</taxon>
        <taxon>Spermatophyta</taxon>
        <taxon>Magnoliopsida</taxon>
        <taxon>eudicotyledons</taxon>
        <taxon>Gunneridae</taxon>
        <taxon>Pentapetalae</taxon>
        <taxon>asterids</taxon>
        <taxon>campanulids</taxon>
        <taxon>Apiales</taxon>
        <taxon>Apiaceae</taxon>
        <taxon>Apioideae</taxon>
        <taxon>Scandiceae</taxon>
        <taxon>Daucinae</taxon>
        <taxon>Daucus</taxon>
        <taxon>Daucus sect. Daucus</taxon>
    </lineage>
</organism>
<feature type="transmembrane region" description="Helical" evidence="9">
    <location>
        <begin position="1108"/>
        <end position="1128"/>
    </location>
</feature>
<evidence type="ECO:0000259" key="11">
    <source>
        <dbReference type="PROSITE" id="PS50850"/>
    </source>
</evidence>
<evidence type="ECO:0000256" key="6">
    <source>
        <dbReference type="ARBA" id="ARBA00044504"/>
    </source>
</evidence>
<feature type="transmembrane region" description="Helical" evidence="9">
    <location>
        <begin position="807"/>
        <end position="831"/>
    </location>
</feature>
<name>A0A161ZY97_DAUCS</name>
<evidence type="ECO:0000256" key="9">
    <source>
        <dbReference type="SAM" id="Phobius"/>
    </source>
</evidence>
<feature type="compositionally biased region" description="Basic and acidic residues" evidence="8">
    <location>
        <begin position="313"/>
        <end position="332"/>
    </location>
</feature>
<feature type="domain" description="RRM" evidence="10">
    <location>
        <begin position="13"/>
        <end position="120"/>
    </location>
</feature>
<dbReference type="Pfam" id="PF00076">
    <property type="entry name" value="RRM_1"/>
    <property type="match status" value="1"/>
</dbReference>
<feature type="transmembrane region" description="Helical" evidence="9">
    <location>
        <begin position="1044"/>
        <end position="1067"/>
    </location>
</feature>
<feature type="transmembrane region" description="Helical" evidence="9">
    <location>
        <begin position="772"/>
        <end position="795"/>
    </location>
</feature>
<comment type="caution">
    <text evidence="12">The sequence shown here is derived from an EMBL/GenBank/DDBJ whole genome shotgun (WGS) entry which is preliminary data.</text>
</comment>
<keyword evidence="3 9" id="KW-0812">Transmembrane</keyword>
<gene>
    <name evidence="12" type="ORF">DCAR_020445</name>
</gene>
<feature type="transmembrane region" description="Helical" evidence="9">
    <location>
        <begin position="944"/>
        <end position="963"/>
    </location>
</feature>
<dbReference type="PANTHER" id="PTHR23511">
    <property type="entry name" value="SYNAPTIC VESICLE GLYCOPROTEIN 2"/>
    <property type="match status" value="1"/>
</dbReference>
<dbReference type="GO" id="GO:0003723">
    <property type="term" value="F:RNA binding"/>
    <property type="evidence" value="ECO:0007669"/>
    <property type="project" value="UniProtKB-UniRule"/>
</dbReference>
<feature type="transmembrane region" description="Helical" evidence="9">
    <location>
        <begin position="921"/>
        <end position="937"/>
    </location>
</feature>
<dbReference type="Gene3D" id="3.30.70.330">
    <property type="match status" value="1"/>
</dbReference>
<feature type="transmembrane region" description="Helical" evidence="9">
    <location>
        <begin position="1020"/>
        <end position="1038"/>
    </location>
</feature>
<dbReference type="SUPFAM" id="SSF54928">
    <property type="entry name" value="RNA-binding domain, RBD"/>
    <property type="match status" value="1"/>
</dbReference>
<dbReference type="GO" id="GO:0022857">
    <property type="term" value="F:transmembrane transporter activity"/>
    <property type="evidence" value="ECO:0007669"/>
    <property type="project" value="InterPro"/>
</dbReference>
<proteinExistence type="inferred from homology"/>
<accession>A0A161ZY97</accession>
<evidence type="ECO:0000256" key="5">
    <source>
        <dbReference type="ARBA" id="ARBA00023136"/>
    </source>
</evidence>
<feature type="region of interest" description="Disordered" evidence="8">
    <location>
        <begin position="307"/>
        <end position="402"/>
    </location>
</feature>
<comment type="similarity">
    <text evidence="6">Belongs to the major facilitator superfamily. Phosphate:H(+) symporter (TC 2.A.1.9) family.</text>
</comment>
<dbReference type="InterPro" id="IPR005828">
    <property type="entry name" value="MFS_sugar_transport-like"/>
</dbReference>
<evidence type="ECO:0000256" key="8">
    <source>
        <dbReference type="SAM" id="MobiDB-lite"/>
    </source>
</evidence>
<dbReference type="Pfam" id="PF00083">
    <property type="entry name" value="Sugar_tr"/>
    <property type="match status" value="1"/>
</dbReference>
<dbReference type="AlphaFoldDB" id="A0A161ZY97"/>
<evidence type="ECO:0000256" key="1">
    <source>
        <dbReference type="ARBA" id="ARBA00004141"/>
    </source>
</evidence>
<dbReference type="Gene3D" id="1.20.1250.20">
    <property type="entry name" value="MFS general substrate transporter like domains"/>
    <property type="match status" value="1"/>
</dbReference>
<dbReference type="InterPro" id="IPR000504">
    <property type="entry name" value="RRM_dom"/>
</dbReference>
<feature type="compositionally biased region" description="Polar residues" evidence="8">
    <location>
        <begin position="505"/>
        <end position="515"/>
    </location>
</feature>
<feature type="compositionally biased region" description="Basic and acidic residues" evidence="8">
    <location>
        <begin position="381"/>
        <end position="391"/>
    </location>
</feature>
<evidence type="ECO:0000256" key="4">
    <source>
        <dbReference type="ARBA" id="ARBA00022989"/>
    </source>
</evidence>
<evidence type="ECO:0000256" key="3">
    <source>
        <dbReference type="ARBA" id="ARBA00022692"/>
    </source>
</evidence>
<dbReference type="InterPro" id="IPR012677">
    <property type="entry name" value="Nucleotide-bd_a/b_plait_sf"/>
</dbReference>